<dbReference type="NCBIfam" id="NF008759">
    <property type="entry name" value="PRK11790.1"/>
    <property type="match status" value="1"/>
</dbReference>
<dbReference type="GO" id="GO:0006564">
    <property type="term" value="P:L-serine biosynthetic process"/>
    <property type="evidence" value="ECO:0007669"/>
    <property type="project" value="UniProtKB-ARBA"/>
</dbReference>
<evidence type="ECO:0000259" key="8">
    <source>
        <dbReference type="Pfam" id="PF00389"/>
    </source>
</evidence>
<dbReference type="InterPro" id="IPR029752">
    <property type="entry name" value="D-isomer_DH_CS1"/>
</dbReference>
<evidence type="ECO:0000256" key="3">
    <source>
        <dbReference type="ARBA" id="ARBA00023002"/>
    </source>
</evidence>
<gene>
    <name evidence="10" type="ORF">R3P38DRAFT_35593</name>
</gene>
<feature type="region of interest" description="Disordered" evidence="7">
    <location>
        <begin position="1"/>
        <end position="25"/>
    </location>
</feature>
<comment type="pathway">
    <text evidence="5">Amino-acid biosynthesis.</text>
</comment>
<keyword evidence="4" id="KW-0520">NAD</keyword>
<comment type="caution">
    <text evidence="10">The sequence shown here is derived from an EMBL/GenBank/DDBJ whole genome shotgun (WGS) entry which is preliminary data.</text>
</comment>
<name>A0AAW0EFN3_9AGAR</name>
<protein>
    <submittedName>
        <fullName evidence="10">D-3-phosphoglycerate dehydrogenase</fullName>
    </submittedName>
</protein>
<keyword evidence="2" id="KW-0028">Amino-acid biosynthesis</keyword>
<comment type="similarity">
    <text evidence="1 6">Belongs to the D-isomer specific 2-hydroxyacid dehydrogenase family.</text>
</comment>
<dbReference type="InterPro" id="IPR006140">
    <property type="entry name" value="D-isomer_DH_NAD-bd"/>
</dbReference>
<dbReference type="PROSITE" id="PS00065">
    <property type="entry name" value="D_2_HYDROXYACID_DH_1"/>
    <property type="match status" value="1"/>
</dbReference>
<dbReference type="InterPro" id="IPR006139">
    <property type="entry name" value="D-isomer_2_OHA_DH_cat_dom"/>
</dbReference>
<dbReference type="PROSITE" id="PS00671">
    <property type="entry name" value="D_2_HYDROXYACID_DH_3"/>
    <property type="match status" value="1"/>
</dbReference>
<dbReference type="PANTHER" id="PTHR42789">
    <property type="entry name" value="D-ISOMER SPECIFIC 2-HYDROXYACID DEHYDROGENASE FAMILY PROTEIN (AFU_ORTHOLOGUE AFUA_6G10090)"/>
    <property type="match status" value="1"/>
</dbReference>
<feature type="compositionally biased region" description="Polar residues" evidence="7">
    <location>
        <begin position="10"/>
        <end position="25"/>
    </location>
</feature>
<dbReference type="EMBL" id="JAWWNJ010000001">
    <property type="protein sequence ID" value="KAK7064277.1"/>
    <property type="molecule type" value="Genomic_DNA"/>
</dbReference>
<evidence type="ECO:0000313" key="11">
    <source>
        <dbReference type="Proteomes" id="UP001362999"/>
    </source>
</evidence>
<dbReference type="FunFam" id="3.40.50.720:FF:000041">
    <property type="entry name" value="D-3-phosphoglycerate dehydrogenase"/>
    <property type="match status" value="1"/>
</dbReference>
<evidence type="ECO:0000256" key="6">
    <source>
        <dbReference type="RuleBase" id="RU003719"/>
    </source>
</evidence>
<dbReference type="AlphaFoldDB" id="A0AAW0EFN3"/>
<evidence type="ECO:0000256" key="1">
    <source>
        <dbReference type="ARBA" id="ARBA00005854"/>
    </source>
</evidence>
<keyword evidence="3 6" id="KW-0560">Oxidoreductase</keyword>
<dbReference type="InterPro" id="IPR050857">
    <property type="entry name" value="D-2-hydroxyacid_DH"/>
</dbReference>
<dbReference type="Gene3D" id="3.30.70.260">
    <property type="match status" value="1"/>
</dbReference>
<feature type="domain" description="D-isomer specific 2-hydroxyacid dehydrogenase NAD-binding" evidence="9">
    <location>
        <begin position="152"/>
        <end position="334"/>
    </location>
</feature>
<dbReference type="InterPro" id="IPR029753">
    <property type="entry name" value="D-isomer_DH_CS"/>
</dbReference>
<dbReference type="SUPFAM" id="SSF51735">
    <property type="entry name" value="NAD(P)-binding Rossmann-fold domains"/>
    <property type="match status" value="1"/>
</dbReference>
<dbReference type="Pfam" id="PF00389">
    <property type="entry name" value="2-Hacid_dh"/>
    <property type="match status" value="1"/>
</dbReference>
<evidence type="ECO:0000313" key="10">
    <source>
        <dbReference type="EMBL" id="KAK7064277.1"/>
    </source>
</evidence>
<sequence>MSSPIPIPARSSNTVAASASPTSSFPLNSPQIKVKVLHPVENIDLRLLLLENISQDAVAAFRAQGFHVDHHVKAMSEDELIAALPSYHAIGIRSKTKITARVIKAASKLLVIGCFCIGTNQVDLPAAAQAGIPVFNSPFSNSRSVAELVMGELVALSRQLFERAHELRHGVWNKQSKGCWEVRGKTLGIVGYGHIGSQLSVLAEAFGIRVIFYDVLNIMPLGSARQVESLSVLLAESDFVSLHVPELPETINMIAQPQLALMKKGAYLLNNSRGKVVDIPALIDALKSKHLAGAAIDVYPAEPGSNGAPFDDQLNPWATILRGLPNVILTPHIGGSTEEAQRLIGEEVAQSLTRYLDYGSTVGSVNFPEVDLRAMTQERGDYIRVCHVHRNQPGVLKQVNEALSPYNVEKQYSDSKGEVAYLMADIADVSMQEVAMLRERISNTPANILTRFLA</sequence>
<evidence type="ECO:0000256" key="4">
    <source>
        <dbReference type="ARBA" id="ARBA00023027"/>
    </source>
</evidence>
<dbReference type="PANTHER" id="PTHR42789:SF1">
    <property type="entry name" value="D-ISOMER SPECIFIC 2-HYDROXYACID DEHYDROGENASE FAMILY PROTEIN (AFU_ORTHOLOGUE AFUA_6G10090)"/>
    <property type="match status" value="1"/>
</dbReference>
<accession>A0AAW0EFN3</accession>
<organism evidence="10 11">
    <name type="scientific">Favolaschia claudopus</name>
    <dbReference type="NCBI Taxonomy" id="2862362"/>
    <lineage>
        <taxon>Eukaryota</taxon>
        <taxon>Fungi</taxon>
        <taxon>Dikarya</taxon>
        <taxon>Basidiomycota</taxon>
        <taxon>Agaricomycotina</taxon>
        <taxon>Agaricomycetes</taxon>
        <taxon>Agaricomycetidae</taxon>
        <taxon>Agaricales</taxon>
        <taxon>Marasmiineae</taxon>
        <taxon>Mycenaceae</taxon>
        <taxon>Favolaschia</taxon>
    </lineage>
</organism>
<feature type="domain" description="D-isomer specific 2-hydroxyacid dehydrogenase catalytic" evidence="8">
    <location>
        <begin position="48"/>
        <end position="366"/>
    </location>
</feature>
<reference evidence="10 11" key="1">
    <citation type="journal article" date="2024" name="J Genomics">
        <title>Draft genome sequencing and assembly of Favolaschia claudopus CIRM-BRFM 2984 isolated from oak limbs.</title>
        <authorList>
            <person name="Navarro D."/>
            <person name="Drula E."/>
            <person name="Chaduli D."/>
            <person name="Cazenave R."/>
            <person name="Ahrendt S."/>
            <person name="Wang J."/>
            <person name="Lipzen A."/>
            <person name="Daum C."/>
            <person name="Barry K."/>
            <person name="Grigoriev I.V."/>
            <person name="Favel A."/>
            <person name="Rosso M.N."/>
            <person name="Martin F."/>
        </authorList>
    </citation>
    <scope>NUCLEOTIDE SEQUENCE [LARGE SCALE GENOMIC DNA]</scope>
    <source>
        <strain evidence="10 11">CIRM-BRFM 2984</strain>
    </source>
</reference>
<dbReference type="GO" id="GO:0051287">
    <property type="term" value="F:NAD binding"/>
    <property type="evidence" value="ECO:0007669"/>
    <property type="project" value="InterPro"/>
</dbReference>
<dbReference type="CDD" id="cd12176">
    <property type="entry name" value="PGDH_3"/>
    <property type="match status" value="1"/>
</dbReference>
<keyword evidence="11" id="KW-1185">Reference proteome</keyword>
<dbReference type="Proteomes" id="UP001362999">
    <property type="component" value="Unassembled WGS sequence"/>
</dbReference>
<dbReference type="GO" id="GO:0047545">
    <property type="term" value="F:(S)-2-hydroxyglutarate dehydrogenase activity"/>
    <property type="evidence" value="ECO:0007669"/>
    <property type="project" value="UniProtKB-ARBA"/>
</dbReference>
<dbReference type="InterPro" id="IPR045865">
    <property type="entry name" value="ACT-like_dom_sf"/>
</dbReference>
<dbReference type="SUPFAM" id="SSF55021">
    <property type="entry name" value="ACT-like"/>
    <property type="match status" value="1"/>
</dbReference>
<proteinExistence type="inferred from homology"/>
<evidence type="ECO:0000256" key="7">
    <source>
        <dbReference type="SAM" id="MobiDB-lite"/>
    </source>
</evidence>
<evidence type="ECO:0000259" key="9">
    <source>
        <dbReference type="Pfam" id="PF02826"/>
    </source>
</evidence>
<dbReference type="GO" id="GO:0004617">
    <property type="term" value="F:phosphoglycerate dehydrogenase activity"/>
    <property type="evidence" value="ECO:0007669"/>
    <property type="project" value="UniProtKB-ARBA"/>
</dbReference>
<evidence type="ECO:0000256" key="2">
    <source>
        <dbReference type="ARBA" id="ARBA00022605"/>
    </source>
</evidence>
<dbReference type="CDD" id="cd04901">
    <property type="entry name" value="ACT_3PGDH"/>
    <property type="match status" value="1"/>
</dbReference>
<dbReference type="Pfam" id="PF02826">
    <property type="entry name" value="2-Hacid_dh_C"/>
    <property type="match status" value="1"/>
</dbReference>
<evidence type="ECO:0000256" key="5">
    <source>
        <dbReference type="ARBA" id="ARBA00029440"/>
    </source>
</evidence>
<dbReference type="InterPro" id="IPR036291">
    <property type="entry name" value="NAD(P)-bd_dom_sf"/>
</dbReference>
<dbReference type="Gene3D" id="3.40.50.720">
    <property type="entry name" value="NAD(P)-binding Rossmann-like Domain"/>
    <property type="match status" value="2"/>
</dbReference>
<dbReference type="SUPFAM" id="SSF52283">
    <property type="entry name" value="Formate/glycerate dehydrogenase catalytic domain-like"/>
    <property type="match status" value="1"/>
</dbReference>